<organism evidence="2 3">
    <name type="scientific">Trichoderma gamsii</name>
    <dbReference type="NCBI Taxonomy" id="398673"/>
    <lineage>
        <taxon>Eukaryota</taxon>
        <taxon>Fungi</taxon>
        <taxon>Dikarya</taxon>
        <taxon>Ascomycota</taxon>
        <taxon>Pezizomycotina</taxon>
        <taxon>Sordariomycetes</taxon>
        <taxon>Hypocreomycetidae</taxon>
        <taxon>Hypocreales</taxon>
        <taxon>Hypocreaceae</taxon>
        <taxon>Trichoderma</taxon>
    </lineage>
</organism>
<evidence type="ECO:0000256" key="1">
    <source>
        <dbReference type="SAM" id="MobiDB-lite"/>
    </source>
</evidence>
<sequence length="374" mass="42346">MQWAKHASSVPSDSFHINSNLEYAVQLVKQVNFGPQESIRYFAPANSDSGFIEITENNLLEANFEKLNSFKNFKCGSHNKFFEVNLYQKNPINRHHWRANLARPSTDIDLSLKQKAEEKSSDIRAESSTSPPGPTSGVSGSTSPKAELQAEENTNKTESTAVKSALRILLPTVKTNLGPKPLASLFCLDWVNEQFGLGLNLEKDWQTQLTSRNIATFIFDYSHLSSIGSVTLAEIENLVALAMHRNSSFENCQLQSGRKQFQEIVDQVLEARATSSWVFKSREAMMRTFTTGPNEQLLKLFQHNDEEEQMSSLTDKFRLNVDDENGDDDSQYDDDTNRYEEYYDDDVGSYSSDFEDKDLTACDKECGYCGRCTY</sequence>
<feature type="compositionally biased region" description="Basic and acidic residues" evidence="1">
    <location>
        <begin position="113"/>
        <end position="125"/>
    </location>
</feature>
<dbReference type="Proteomes" id="UP000236546">
    <property type="component" value="Unassembled WGS sequence"/>
</dbReference>
<evidence type="ECO:0000313" key="3">
    <source>
        <dbReference type="Proteomes" id="UP000236546"/>
    </source>
</evidence>
<proteinExistence type="predicted"/>
<reference evidence="2 3" key="1">
    <citation type="submission" date="2017-02" db="EMBL/GenBank/DDBJ databases">
        <title>Genomes of Trichoderma spp. with biocontrol activity.</title>
        <authorList>
            <person name="Gardiner D."/>
            <person name="Kazan K."/>
            <person name="Vos C."/>
            <person name="Harvey P."/>
        </authorList>
    </citation>
    <scope>NUCLEOTIDE SEQUENCE [LARGE SCALE GENOMIC DNA]</scope>
    <source>
        <strain evidence="2 3">A5MH</strain>
    </source>
</reference>
<evidence type="ECO:0000313" key="2">
    <source>
        <dbReference type="EMBL" id="PNP39237.1"/>
    </source>
</evidence>
<accession>A0A2K0T128</accession>
<dbReference type="OrthoDB" id="10264507at2759"/>
<gene>
    <name evidence="2" type="ORF">TGAMA5MH_08914</name>
</gene>
<protein>
    <submittedName>
        <fullName evidence="2">Uncharacterized protein</fullName>
    </submittedName>
</protein>
<feature type="region of interest" description="Disordered" evidence="1">
    <location>
        <begin position="113"/>
        <end position="158"/>
    </location>
</feature>
<comment type="caution">
    <text evidence="2">The sequence shown here is derived from an EMBL/GenBank/DDBJ whole genome shotgun (WGS) entry which is preliminary data.</text>
</comment>
<dbReference type="EMBL" id="MTYH01000091">
    <property type="protein sequence ID" value="PNP39237.1"/>
    <property type="molecule type" value="Genomic_DNA"/>
</dbReference>
<name>A0A2K0T128_9HYPO</name>
<feature type="compositionally biased region" description="Low complexity" evidence="1">
    <location>
        <begin position="127"/>
        <end position="144"/>
    </location>
</feature>
<dbReference type="AlphaFoldDB" id="A0A2K0T128"/>